<evidence type="ECO:0000256" key="4">
    <source>
        <dbReference type="ARBA" id="ARBA00023015"/>
    </source>
</evidence>
<dbReference type="SMART" id="SM00066">
    <property type="entry name" value="GAL4"/>
    <property type="match status" value="1"/>
</dbReference>
<feature type="domain" description="Zn(2)-C6 fungal-type" evidence="10">
    <location>
        <begin position="25"/>
        <end position="55"/>
    </location>
</feature>
<reference evidence="11 12" key="1">
    <citation type="journal article" date="2018" name="MBio">
        <title>Comparative Genomics Reveals the Core Gene Toolbox for the Fungus-Insect Symbiosis.</title>
        <authorList>
            <person name="Wang Y."/>
            <person name="Stata M."/>
            <person name="Wang W."/>
            <person name="Stajich J.E."/>
            <person name="White M.M."/>
            <person name="Moncalvo J.M."/>
        </authorList>
    </citation>
    <scope>NUCLEOTIDE SEQUENCE [LARGE SCALE GENOMIC DNA]</scope>
    <source>
        <strain evidence="11 12">SWE-8-4</strain>
    </source>
</reference>
<evidence type="ECO:0000256" key="5">
    <source>
        <dbReference type="ARBA" id="ARBA00023125"/>
    </source>
</evidence>
<dbReference type="GO" id="GO:0003677">
    <property type="term" value="F:DNA binding"/>
    <property type="evidence" value="ECO:0007669"/>
    <property type="project" value="UniProtKB-KW"/>
</dbReference>
<dbReference type="PANTHER" id="PTHR31313">
    <property type="entry name" value="TY1 ENHANCER ACTIVATOR"/>
    <property type="match status" value="1"/>
</dbReference>
<keyword evidence="9" id="KW-0472">Membrane</keyword>
<name>A0A2T9YUD1_9FUNG</name>
<evidence type="ECO:0000313" key="12">
    <source>
        <dbReference type="Proteomes" id="UP000245383"/>
    </source>
</evidence>
<evidence type="ECO:0000256" key="8">
    <source>
        <dbReference type="SAM" id="MobiDB-lite"/>
    </source>
</evidence>
<keyword evidence="5" id="KW-0238">DNA-binding</keyword>
<dbReference type="PROSITE" id="PS50048">
    <property type="entry name" value="ZN2_CY6_FUNGAL_2"/>
    <property type="match status" value="1"/>
</dbReference>
<dbReference type="InterPro" id="IPR036864">
    <property type="entry name" value="Zn2-C6_fun-type_DNA-bd_sf"/>
</dbReference>
<comment type="subcellular location">
    <subcellularLocation>
        <location evidence="1">Nucleus</location>
    </subcellularLocation>
</comment>
<dbReference type="InterPro" id="IPR051615">
    <property type="entry name" value="Transcr_Regulatory_Elem"/>
</dbReference>
<dbReference type="OrthoDB" id="9909019at2759"/>
<feature type="transmembrane region" description="Helical" evidence="9">
    <location>
        <begin position="262"/>
        <end position="280"/>
    </location>
</feature>
<dbReference type="STRING" id="133385.A0A2T9YUD1"/>
<dbReference type="Pfam" id="PF00172">
    <property type="entry name" value="Zn_clus"/>
    <property type="match status" value="1"/>
</dbReference>
<dbReference type="GO" id="GO:0000981">
    <property type="term" value="F:DNA-binding transcription factor activity, RNA polymerase II-specific"/>
    <property type="evidence" value="ECO:0007669"/>
    <property type="project" value="InterPro"/>
</dbReference>
<evidence type="ECO:0000256" key="9">
    <source>
        <dbReference type="SAM" id="Phobius"/>
    </source>
</evidence>
<gene>
    <name evidence="11" type="ORF">BB561_001486</name>
</gene>
<dbReference type="InterPro" id="IPR001138">
    <property type="entry name" value="Zn2Cys6_DnaBD"/>
</dbReference>
<dbReference type="AlphaFoldDB" id="A0A2T9YUD1"/>
<dbReference type="EMBL" id="MBFR01000044">
    <property type="protein sequence ID" value="PVU95953.1"/>
    <property type="molecule type" value="Genomic_DNA"/>
</dbReference>
<feature type="region of interest" description="Disordered" evidence="8">
    <location>
        <begin position="66"/>
        <end position="85"/>
    </location>
</feature>
<accession>A0A2T9YUD1</accession>
<dbReference type="GO" id="GO:0005634">
    <property type="term" value="C:nucleus"/>
    <property type="evidence" value="ECO:0007669"/>
    <property type="project" value="UniProtKB-SubCell"/>
</dbReference>
<proteinExistence type="predicted"/>
<dbReference type="SUPFAM" id="SSF57701">
    <property type="entry name" value="Zn2/Cys6 DNA-binding domain"/>
    <property type="match status" value="1"/>
</dbReference>
<evidence type="ECO:0000256" key="6">
    <source>
        <dbReference type="ARBA" id="ARBA00023163"/>
    </source>
</evidence>
<evidence type="ECO:0000259" key="10">
    <source>
        <dbReference type="PROSITE" id="PS50048"/>
    </source>
</evidence>
<dbReference type="PANTHER" id="PTHR31313:SF81">
    <property type="entry name" value="TY1 ENHANCER ACTIVATOR"/>
    <property type="match status" value="1"/>
</dbReference>
<keyword evidence="3" id="KW-0862">Zinc</keyword>
<protein>
    <recommendedName>
        <fullName evidence="10">Zn(2)-C6 fungal-type domain-containing protein</fullName>
    </recommendedName>
</protein>
<keyword evidence="12" id="KW-1185">Reference proteome</keyword>
<sequence>MYTDNNNGKSCNDIDPKSELGILNTCTQCQKRKVKCDGAKPSCLNCARRSECCVYRRSVRYKKVPNKKTTQEINSPQSTNSPIDPLGQKIGYFSRFSSKPQNSFLKQANPIPLKEAPLTTSPRRGIINQHPNISPNKRNISSFDNLTSNSDDSSKCQNSYLNIRSTQFIDSPKQKISSFPDSDCQLTSPHSKFYSNESFFAHTSCIQSGTLQNENIHCSTPLFHSLSNKQDSQLFCFSPISNTSAETRIEYSHSTQSNALDGLGFTAILAVVFFILLMLLGPLPLFRKTVKAIIGHRISRYIFMASDKLFYKANPSVLILLQSNALASSLGVFLLFLSPILMLFFFIQLKLVIDGVTSNEYEKWGNIHDAIDDKVLYIVYPKNSSTAEDISQIGYLEIIQSESKKKDTRKKVLVKNKAQIKNIYDHGIIKNFKAVFFPRSLA</sequence>
<keyword evidence="6" id="KW-0804">Transcription</keyword>
<comment type="caution">
    <text evidence="11">The sequence shown here is derived from an EMBL/GenBank/DDBJ whole genome shotgun (WGS) entry which is preliminary data.</text>
</comment>
<dbReference type="Proteomes" id="UP000245383">
    <property type="component" value="Unassembled WGS sequence"/>
</dbReference>
<evidence type="ECO:0000256" key="2">
    <source>
        <dbReference type="ARBA" id="ARBA00022723"/>
    </source>
</evidence>
<keyword evidence="7" id="KW-0539">Nucleus</keyword>
<evidence type="ECO:0000256" key="7">
    <source>
        <dbReference type="ARBA" id="ARBA00023242"/>
    </source>
</evidence>
<dbReference type="GO" id="GO:0008270">
    <property type="term" value="F:zinc ion binding"/>
    <property type="evidence" value="ECO:0007669"/>
    <property type="project" value="InterPro"/>
</dbReference>
<evidence type="ECO:0000256" key="1">
    <source>
        <dbReference type="ARBA" id="ARBA00004123"/>
    </source>
</evidence>
<evidence type="ECO:0000256" key="3">
    <source>
        <dbReference type="ARBA" id="ARBA00022833"/>
    </source>
</evidence>
<dbReference type="Gene3D" id="4.10.240.10">
    <property type="entry name" value="Zn(2)-C6 fungal-type DNA-binding domain"/>
    <property type="match status" value="1"/>
</dbReference>
<feature type="compositionally biased region" description="Polar residues" evidence="8">
    <location>
        <begin position="67"/>
        <end position="82"/>
    </location>
</feature>
<evidence type="ECO:0000313" key="11">
    <source>
        <dbReference type="EMBL" id="PVU95953.1"/>
    </source>
</evidence>
<dbReference type="CDD" id="cd00067">
    <property type="entry name" value="GAL4"/>
    <property type="match status" value="1"/>
</dbReference>
<organism evidence="11 12">
    <name type="scientific">Smittium simulii</name>
    <dbReference type="NCBI Taxonomy" id="133385"/>
    <lineage>
        <taxon>Eukaryota</taxon>
        <taxon>Fungi</taxon>
        <taxon>Fungi incertae sedis</taxon>
        <taxon>Zoopagomycota</taxon>
        <taxon>Kickxellomycotina</taxon>
        <taxon>Harpellomycetes</taxon>
        <taxon>Harpellales</taxon>
        <taxon>Legeriomycetaceae</taxon>
        <taxon>Smittium</taxon>
    </lineage>
</organism>
<keyword evidence="4" id="KW-0805">Transcription regulation</keyword>
<keyword evidence="9" id="KW-1133">Transmembrane helix</keyword>
<feature type="transmembrane region" description="Helical" evidence="9">
    <location>
        <begin position="327"/>
        <end position="347"/>
    </location>
</feature>
<keyword evidence="9" id="KW-0812">Transmembrane</keyword>
<keyword evidence="2" id="KW-0479">Metal-binding</keyword>